<evidence type="ECO:0000313" key="1">
    <source>
        <dbReference type="EMBL" id="KAG0526623.1"/>
    </source>
</evidence>
<dbReference type="EMBL" id="CM027681">
    <property type="protein sequence ID" value="KAG0541846.1"/>
    <property type="molecule type" value="Genomic_DNA"/>
</dbReference>
<name>A0A921QRU0_SORBI</name>
<dbReference type="Proteomes" id="UP000807115">
    <property type="component" value="Chromosome 2"/>
</dbReference>
<comment type="caution">
    <text evidence="1">The sequence shown here is derived from an EMBL/GenBank/DDBJ whole genome shotgun (WGS) entry which is preliminary data.</text>
</comment>
<gene>
    <name evidence="2" type="ORF">BDA96_02G052400</name>
    <name evidence="1" type="ORF">BDA96_06G161300</name>
</gene>
<organism evidence="1 3">
    <name type="scientific">Sorghum bicolor</name>
    <name type="common">Sorghum</name>
    <name type="synonym">Sorghum vulgare</name>
    <dbReference type="NCBI Taxonomy" id="4558"/>
    <lineage>
        <taxon>Eukaryota</taxon>
        <taxon>Viridiplantae</taxon>
        <taxon>Streptophyta</taxon>
        <taxon>Embryophyta</taxon>
        <taxon>Tracheophyta</taxon>
        <taxon>Spermatophyta</taxon>
        <taxon>Magnoliopsida</taxon>
        <taxon>Liliopsida</taxon>
        <taxon>Poales</taxon>
        <taxon>Poaceae</taxon>
        <taxon>PACMAD clade</taxon>
        <taxon>Panicoideae</taxon>
        <taxon>Andropogonodae</taxon>
        <taxon>Andropogoneae</taxon>
        <taxon>Sorghinae</taxon>
        <taxon>Sorghum</taxon>
    </lineage>
</organism>
<evidence type="ECO:0000313" key="3">
    <source>
        <dbReference type="Proteomes" id="UP000807115"/>
    </source>
</evidence>
<dbReference type="Proteomes" id="UP000807115">
    <property type="component" value="Chromosome 6"/>
</dbReference>
<protein>
    <submittedName>
        <fullName evidence="1">Uncharacterized protein</fullName>
    </submittedName>
</protein>
<evidence type="ECO:0000313" key="2">
    <source>
        <dbReference type="EMBL" id="KAG0541846.1"/>
    </source>
</evidence>
<dbReference type="AlphaFoldDB" id="A0A921QRU0"/>
<reference evidence="1" key="1">
    <citation type="journal article" date="2019" name="BMC Genomics">
        <title>A new reference genome for Sorghum bicolor reveals high levels of sequence similarity between sweet and grain genotypes: implications for the genetics of sugar metabolism.</title>
        <authorList>
            <person name="Cooper E.A."/>
            <person name="Brenton Z.W."/>
            <person name="Flinn B.S."/>
            <person name="Jenkins J."/>
            <person name="Shu S."/>
            <person name="Flowers D."/>
            <person name="Luo F."/>
            <person name="Wang Y."/>
            <person name="Xia P."/>
            <person name="Barry K."/>
            <person name="Daum C."/>
            <person name="Lipzen A."/>
            <person name="Yoshinaga Y."/>
            <person name="Schmutz J."/>
            <person name="Saski C."/>
            <person name="Vermerris W."/>
            <person name="Kresovich S."/>
        </authorList>
    </citation>
    <scope>NUCLEOTIDE SEQUENCE</scope>
</reference>
<sequence length="75" mass="8168">MPELYGGVQLRLYDSECAGDPAFCKEFLKFTQRVRVVQLSNFKDDSSPIGLAAGTGLTMVVRIKEDQVVCGQPSG</sequence>
<proteinExistence type="predicted"/>
<accession>A0A921QRU0</accession>
<reference evidence="1" key="2">
    <citation type="submission" date="2020-10" db="EMBL/GenBank/DDBJ databases">
        <authorList>
            <person name="Cooper E.A."/>
            <person name="Brenton Z.W."/>
            <person name="Flinn B.S."/>
            <person name="Jenkins J."/>
            <person name="Shu S."/>
            <person name="Flowers D."/>
            <person name="Luo F."/>
            <person name="Wang Y."/>
            <person name="Xia P."/>
            <person name="Barry K."/>
            <person name="Daum C."/>
            <person name="Lipzen A."/>
            <person name="Yoshinaga Y."/>
            <person name="Schmutz J."/>
            <person name="Saski C."/>
            <person name="Vermerris W."/>
            <person name="Kresovich S."/>
        </authorList>
    </citation>
    <scope>NUCLEOTIDE SEQUENCE</scope>
</reference>
<dbReference type="EMBL" id="CM027685">
    <property type="protein sequence ID" value="KAG0526623.1"/>
    <property type="molecule type" value="Genomic_DNA"/>
</dbReference>